<evidence type="ECO:0000313" key="3">
    <source>
        <dbReference type="Proteomes" id="UP001165090"/>
    </source>
</evidence>
<keyword evidence="3" id="KW-1185">Reference proteome</keyword>
<feature type="compositionally biased region" description="Polar residues" evidence="1">
    <location>
        <begin position="61"/>
        <end position="79"/>
    </location>
</feature>
<gene>
    <name evidence="2" type="ORF">VaNZ11_002869</name>
</gene>
<dbReference type="EMBL" id="BSDZ01000008">
    <property type="protein sequence ID" value="GLI60668.1"/>
    <property type="molecule type" value="Genomic_DNA"/>
</dbReference>
<name>A0ABQ5RTN4_9CHLO</name>
<accession>A0ABQ5RTN4</accession>
<reference evidence="2 3" key="1">
    <citation type="journal article" date="2023" name="IScience">
        <title>Expanded male sex-determining region conserved during the evolution of homothallism in the green alga Volvox.</title>
        <authorList>
            <person name="Yamamoto K."/>
            <person name="Matsuzaki R."/>
            <person name="Mahakham W."/>
            <person name="Heman W."/>
            <person name="Sekimoto H."/>
            <person name="Kawachi M."/>
            <person name="Minakuchi Y."/>
            <person name="Toyoda A."/>
            <person name="Nozaki H."/>
        </authorList>
    </citation>
    <scope>NUCLEOTIDE SEQUENCE [LARGE SCALE GENOMIC DNA]</scope>
    <source>
        <strain evidence="2 3">NIES-4468</strain>
    </source>
</reference>
<feature type="compositionally biased region" description="Basic and acidic residues" evidence="1">
    <location>
        <begin position="48"/>
        <end position="59"/>
    </location>
</feature>
<feature type="region of interest" description="Disordered" evidence="1">
    <location>
        <begin position="48"/>
        <end position="97"/>
    </location>
</feature>
<organism evidence="2 3">
    <name type="scientific">Volvox africanus</name>
    <dbReference type="NCBI Taxonomy" id="51714"/>
    <lineage>
        <taxon>Eukaryota</taxon>
        <taxon>Viridiplantae</taxon>
        <taxon>Chlorophyta</taxon>
        <taxon>core chlorophytes</taxon>
        <taxon>Chlorophyceae</taxon>
        <taxon>CS clade</taxon>
        <taxon>Chlamydomonadales</taxon>
        <taxon>Volvocaceae</taxon>
        <taxon>Volvox</taxon>
    </lineage>
</organism>
<proteinExistence type="predicted"/>
<feature type="compositionally biased region" description="Low complexity" evidence="1">
    <location>
        <begin position="82"/>
        <end position="93"/>
    </location>
</feature>
<evidence type="ECO:0000313" key="2">
    <source>
        <dbReference type="EMBL" id="GLI60668.1"/>
    </source>
</evidence>
<sequence length="154" mass="17546">MVMGVSLSGDRTTAFRKQGQENVVWPQDTEAYHQPYIPLLLGKEWQREQRQLPQMEKKSSKGTSSQGPATEPTTPTEISYQAGAASNRSSRGSIGWEAGSRRHNSDCMFHKDHRVIWVNQFNQSINQPTSYEHVYLWCVRHRACIILGAVPHHN</sequence>
<comment type="caution">
    <text evidence="2">The sequence shown here is derived from an EMBL/GenBank/DDBJ whole genome shotgun (WGS) entry which is preliminary data.</text>
</comment>
<dbReference type="Proteomes" id="UP001165090">
    <property type="component" value="Unassembled WGS sequence"/>
</dbReference>
<protein>
    <submittedName>
        <fullName evidence="2">Uncharacterized protein</fullName>
    </submittedName>
</protein>
<evidence type="ECO:0000256" key="1">
    <source>
        <dbReference type="SAM" id="MobiDB-lite"/>
    </source>
</evidence>